<dbReference type="InterPro" id="IPR001608">
    <property type="entry name" value="Ala_racemase_N"/>
</dbReference>
<organism evidence="2 3">
    <name type="scientific">Candidatus Marimicrobium litorale</name>
    <dbReference type="NCBI Taxonomy" id="2518991"/>
    <lineage>
        <taxon>Bacteria</taxon>
        <taxon>Pseudomonadati</taxon>
        <taxon>Pseudomonadota</taxon>
        <taxon>Gammaproteobacteria</taxon>
        <taxon>Cellvibrionales</taxon>
        <taxon>Halieaceae</taxon>
        <taxon>Marimicrobium</taxon>
    </lineage>
</organism>
<protein>
    <submittedName>
        <fullName evidence="2">DSD1 family PLP-dependent enzyme</fullName>
    </submittedName>
</protein>
<dbReference type="PANTHER" id="PTHR28004:SF2">
    <property type="entry name" value="D-SERINE DEHYDRATASE"/>
    <property type="match status" value="1"/>
</dbReference>
<dbReference type="PANTHER" id="PTHR28004">
    <property type="entry name" value="ZGC:162816-RELATED"/>
    <property type="match status" value="1"/>
</dbReference>
<dbReference type="Gene3D" id="3.20.20.10">
    <property type="entry name" value="Alanine racemase"/>
    <property type="match status" value="1"/>
</dbReference>
<dbReference type="SUPFAM" id="SSF51419">
    <property type="entry name" value="PLP-binding barrel"/>
    <property type="match status" value="1"/>
</dbReference>
<evidence type="ECO:0000313" key="2">
    <source>
        <dbReference type="EMBL" id="MCX2978467.1"/>
    </source>
</evidence>
<dbReference type="InterPro" id="IPR051466">
    <property type="entry name" value="D-amino_acid_metab_enzyme"/>
</dbReference>
<proteinExistence type="predicted"/>
<name>A0ABT3TAH0_9GAMM</name>
<accession>A0ABT3TAH0</accession>
<keyword evidence="3" id="KW-1185">Reference proteome</keyword>
<dbReference type="Proteomes" id="UP001143304">
    <property type="component" value="Unassembled WGS sequence"/>
</dbReference>
<gene>
    <name evidence="2" type="ORF">EYC82_13960</name>
</gene>
<dbReference type="InterPro" id="IPR029066">
    <property type="entry name" value="PLP-binding_barrel"/>
</dbReference>
<sequence>MKRRAVLLGGVAGALGLGAVLRPGDKGRNHQPYFREVSAALDHAGASGPTLVIDRSALEANIATLKSHIRDRFAYRIVAKSLPSLPLLELVMQQSGSNRLMLFHQPFINQVAARVPRADILLGKPMPVAAAHNFYRSFDGGQFDPGRQLRWLIDTPQRLAQYEALATGLNESMQVCIELDVGLHRGGVDNDAQLLEMLKSLSQSAHLHFCGFMGYEPHIVKIPVGDTLTYRDRAVSRYQHFLTLARDYLGEAWPDAAVLNAAGSPTYQLYDQGDFPFNELSAGSCLVKPTGFDLPTLADHQPASYIATPVLKVMDAPQIPGIDLGGLQAAWNPNRARSFYTYGGYWKAKPESPPGLFSNALLGRSTNQDLFNGSAGIDLQVDDWIFLRPTQSEFVFLQFGDIAVYDGGEIVERWPVFSEQAA</sequence>
<evidence type="ECO:0000313" key="3">
    <source>
        <dbReference type="Proteomes" id="UP001143304"/>
    </source>
</evidence>
<dbReference type="Pfam" id="PF01168">
    <property type="entry name" value="Ala_racemase_N"/>
    <property type="match status" value="1"/>
</dbReference>
<evidence type="ECO:0000259" key="1">
    <source>
        <dbReference type="Pfam" id="PF01168"/>
    </source>
</evidence>
<comment type="caution">
    <text evidence="2">The sequence shown here is derived from an EMBL/GenBank/DDBJ whole genome shotgun (WGS) entry which is preliminary data.</text>
</comment>
<dbReference type="CDD" id="cd06814">
    <property type="entry name" value="PLPDE_III_DSD_D-TA_like_3"/>
    <property type="match status" value="1"/>
</dbReference>
<dbReference type="RefSeq" id="WP_279250163.1">
    <property type="nucleotide sequence ID" value="NZ_SHNO01000001.1"/>
</dbReference>
<reference evidence="2" key="1">
    <citation type="submission" date="2019-02" db="EMBL/GenBank/DDBJ databases">
        <authorList>
            <person name="Li S.-H."/>
        </authorList>
    </citation>
    <scope>NUCLEOTIDE SEQUENCE</scope>
    <source>
        <strain evidence="2">IMCC11814</strain>
    </source>
</reference>
<feature type="domain" description="Alanine racemase N-terminal" evidence="1">
    <location>
        <begin position="53"/>
        <end position="287"/>
    </location>
</feature>
<dbReference type="EMBL" id="SHNO01000001">
    <property type="protein sequence ID" value="MCX2978467.1"/>
    <property type="molecule type" value="Genomic_DNA"/>
</dbReference>